<protein>
    <submittedName>
        <fullName evidence="2">PEP-CTERM sorting domain-containing protein</fullName>
    </submittedName>
</protein>
<dbReference type="InterPro" id="IPR013424">
    <property type="entry name" value="Ice-binding_C"/>
</dbReference>
<evidence type="ECO:0000313" key="3">
    <source>
        <dbReference type="Proteomes" id="UP000525652"/>
    </source>
</evidence>
<keyword evidence="1" id="KW-0732">Signal</keyword>
<feature type="signal peptide" evidence="1">
    <location>
        <begin position="1"/>
        <end position="24"/>
    </location>
</feature>
<dbReference type="EMBL" id="JACHVA010000083">
    <property type="protein sequence ID" value="MBC2602262.1"/>
    <property type="molecule type" value="Genomic_DNA"/>
</dbReference>
<organism evidence="2 3">
    <name type="scientific">Puniceicoccus vermicola</name>
    <dbReference type="NCBI Taxonomy" id="388746"/>
    <lineage>
        <taxon>Bacteria</taxon>
        <taxon>Pseudomonadati</taxon>
        <taxon>Verrucomicrobiota</taxon>
        <taxon>Opitutia</taxon>
        <taxon>Puniceicoccales</taxon>
        <taxon>Puniceicoccaceae</taxon>
        <taxon>Puniceicoccus</taxon>
    </lineage>
</organism>
<feature type="chain" id="PRO_5030591225" evidence="1">
    <location>
        <begin position="25"/>
        <end position="464"/>
    </location>
</feature>
<dbReference type="Proteomes" id="UP000525652">
    <property type="component" value="Unassembled WGS sequence"/>
</dbReference>
<gene>
    <name evidence="2" type="ORF">H5P30_10780</name>
</gene>
<proteinExistence type="predicted"/>
<keyword evidence="3" id="KW-1185">Reference proteome</keyword>
<dbReference type="AlphaFoldDB" id="A0A7X1AYF1"/>
<reference evidence="2 3" key="1">
    <citation type="submission" date="2020-07" db="EMBL/GenBank/DDBJ databases">
        <authorList>
            <person name="Feng X."/>
        </authorList>
    </citation>
    <scope>NUCLEOTIDE SEQUENCE [LARGE SCALE GENOMIC DNA]</scope>
    <source>
        <strain evidence="2 3">JCM14086</strain>
    </source>
</reference>
<name>A0A7X1AYF1_9BACT</name>
<sequence>MTYLSRSLGAGCLALSLQLLPASAADQYKLDIVNNNTGLSDLWVTFLGAEFSSAPSWSGGQSISTGTSYKVSNSMIGTAINNMPTDWSGNMYLSNSSIGSTAPNPTNFNTDQYQILEFSGSATSAAPDITYINYYSFPVELHSTDAANTSSTRGTPKAGVNLSQLRNDLAGLTSSTNSTSSNTTVVRNSTSYTAAGPITRVISPANGSGANGSVVDKYPSFAAYLSDTFPSASPVTSIKIDNTYSGEASPPNVRFEAQTYTVSSISYDATTGDLKIEGSSTDVNTSTTKIDSFTLTSNVDVEAFSESIYQAVLDYDYSFKKTSGETATTGSGNTGSNDVFATVTRDLLAGFSFGFIGSDLYGDDTSEEWQKMTSEYYGDLWSSDKEFYNQWANVFQNYFDDVYTQQFSDFLANSDFTPTIQVGGGETLTVTLLDESSFIPEPASAGLLLGGVGILLTLRRRQRR</sequence>
<dbReference type="NCBIfam" id="TIGR02595">
    <property type="entry name" value="PEP_CTERM"/>
    <property type="match status" value="1"/>
</dbReference>
<dbReference type="RefSeq" id="WP_185692959.1">
    <property type="nucleotide sequence ID" value="NZ_JACHVA010000083.1"/>
</dbReference>
<evidence type="ECO:0000256" key="1">
    <source>
        <dbReference type="SAM" id="SignalP"/>
    </source>
</evidence>
<comment type="caution">
    <text evidence="2">The sequence shown here is derived from an EMBL/GenBank/DDBJ whole genome shotgun (WGS) entry which is preliminary data.</text>
</comment>
<evidence type="ECO:0000313" key="2">
    <source>
        <dbReference type="EMBL" id="MBC2602262.1"/>
    </source>
</evidence>
<accession>A0A7X1AYF1</accession>